<dbReference type="Pfam" id="PF06668">
    <property type="entry name" value="ITI_HC_C"/>
    <property type="match status" value="1"/>
</dbReference>
<dbReference type="PROSITE" id="PS50234">
    <property type="entry name" value="VWFA"/>
    <property type="match status" value="1"/>
</dbReference>
<dbReference type="Pfam" id="PF08487">
    <property type="entry name" value="VIT"/>
    <property type="match status" value="1"/>
</dbReference>
<keyword evidence="5 8" id="KW-0732">Signal</keyword>
<dbReference type="AlphaFoldDB" id="A0A803T4T0"/>
<keyword evidence="12" id="KW-1185">Reference proteome</keyword>
<reference evidence="11" key="2">
    <citation type="submission" date="2025-08" db="UniProtKB">
        <authorList>
            <consortium name="Ensembl"/>
        </authorList>
    </citation>
    <scope>IDENTIFICATION</scope>
</reference>
<dbReference type="InterPro" id="IPR010600">
    <property type="entry name" value="ITI_HC_C"/>
</dbReference>
<dbReference type="InterPro" id="IPR036465">
    <property type="entry name" value="vWFA_dom_sf"/>
</dbReference>
<evidence type="ECO:0000256" key="8">
    <source>
        <dbReference type="SAM" id="SignalP"/>
    </source>
</evidence>
<organism evidence="11 12">
    <name type="scientific">Anolis carolinensis</name>
    <name type="common">Green anole</name>
    <name type="synonym">American chameleon</name>
    <dbReference type="NCBI Taxonomy" id="28377"/>
    <lineage>
        <taxon>Eukaryota</taxon>
        <taxon>Metazoa</taxon>
        <taxon>Chordata</taxon>
        <taxon>Craniata</taxon>
        <taxon>Vertebrata</taxon>
        <taxon>Euteleostomi</taxon>
        <taxon>Lepidosauria</taxon>
        <taxon>Squamata</taxon>
        <taxon>Bifurcata</taxon>
        <taxon>Unidentata</taxon>
        <taxon>Episquamata</taxon>
        <taxon>Toxicofera</taxon>
        <taxon>Iguania</taxon>
        <taxon>Dactyloidae</taxon>
        <taxon>Anolis</taxon>
    </lineage>
</organism>
<evidence type="ECO:0000259" key="10">
    <source>
        <dbReference type="PROSITE" id="PS51468"/>
    </source>
</evidence>
<feature type="chain" id="PRO_5032375865" evidence="8">
    <location>
        <begin position="22"/>
        <end position="845"/>
    </location>
</feature>
<dbReference type="GeneTree" id="ENSGT00940000161039"/>
<name>A0A803T4T0_ANOCA</name>
<evidence type="ECO:0000313" key="11">
    <source>
        <dbReference type="Ensembl" id="ENSACAP00000030220.1"/>
    </source>
</evidence>
<comment type="similarity">
    <text evidence="2">Belongs to the ITIH family.</text>
</comment>
<dbReference type="PANTHER" id="PTHR10338:SF119">
    <property type="entry name" value="INTER-ALPHA-TRYPSIN INHIBITOR HEAVY CHAIN H4"/>
    <property type="match status" value="1"/>
</dbReference>
<dbReference type="GO" id="GO:0030212">
    <property type="term" value="P:hyaluronan metabolic process"/>
    <property type="evidence" value="ECO:0007669"/>
    <property type="project" value="InterPro"/>
</dbReference>
<evidence type="ECO:0000256" key="2">
    <source>
        <dbReference type="ARBA" id="ARBA00010158"/>
    </source>
</evidence>
<keyword evidence="6" id="KW-0722">Serine protease inhibitor</keyword>
<feature type="domain" description="VWFA" evidence="9">
    <location>
        <begin position="269"/>
        <end position="452"/>
    </location>
</feature>
<dbReference type="InterPro" id="IPR013694">
    <property type="entry name" value="VIT"/>
</dbReference>
<comment type="subcellular location">
    <subcellularLocation>
        <location evidence="1">Secreted</location>
    </subcellularLocation>
</comment>
<proteinExistence type="inferred from homology"/>
<dbReference type="Ensembl" id="ENSACAT00000055538.1">
    <property type="protein sequence ID" value="ENSACAP00000030220.1"/>
    <property type="gene ID" value="ENSACAG00000007955.4"/>
</dbReference>
<reference evidence="11" key="3">
    <citation type="submission" date="2025-09" db="UniProtKB">
        <authorList>
            <consortium name="Ensembl"/>
        </authorList>
    </citation>
    <scope>IDENTIFICATION</scope>
</reference>
<reference evidence="11 12" key="1">
    <citation type="submission" date="2009-12" db="EMBL/GenBank/DDBJ databases">
        <title>The Genome Sequence of Anolis carolinensis (Green Anole Lizard).</title>
        <authorList>
            <consortium name="The Genome Sequencing Platform"/>
            <person name="Di Palma F."/>
            <person name="Alfoldi J."/>
            <person name="Heiman D."/>
            <person name="Young S."/>
            <person name="Grabherr M."/>
            <person name="Johnson J."/>
            <person name="Lander E.S."/>
            <person name="Lindblad-Toh K."/>
        </authorList>
    </citation>
    <scope>NUCLEOTIDE SEQUENCE [LARGE SCALE GENOMIC DNA]</scope>
    <source>
        <strain evidence="11 12">JBL SC #1</strain>
    </source>
</reference>
<dbReference type="InterPro" id="IPR002035">
    <property type="entry name" value="VWF_A"/>
</dbReference>
<accession>A0A803T4T0</accession>
<dbReference type="Proteomes" id="UP000001646">
    <property type="component" value="Chromosome 2"/>
</dbReference>
<dbReference type="SMART" id="SM00327">
    <property type="entry name" value="VWA"/>
    <property type="match status" value="1"/>
</dbReference>
<dbReference type="SUPFAM" id="SSF53300">
    <property type="entry name" value="vWA-like"/>
    <property type="match status" value="1"/>
</dbReference>
<gene>
    <name evidence="11" type="primary">ITIH4</name>
</gene>
<feature type="signal peptide" evidence="8">
    <location>
        <begin position="1"/>
        <end position="21"/>
    </location>
</feature>
<dbReference type="SMART" id="SM00609">
    <property type="entry name" value="VIT"/>
    <property type="match status" value="1"/>
</dbReference>
<keyword evidence="3" id="KW-0964">Secreted</keyword>
<dbReference type="Bgee" id="ENSACAG00000007955">
    <property type="expression patterns" value="Expressed in liver and 4 other cell types or tissues"/>
</dbReference>
<evidence type="ECO:0000256" key="6">
    <source>
        <dbReference type="ARBA" id="ARBA00022900"/>
    </source>
</evidence>
<dbReference type="Pfam" id="PF00092">
    <property type="entry name" value="VWA"/>
    <property type="match status" value="1"/>
</dbReference>
<evidence type="ECO:0000256" key="5">
    <source>
        <dbReference type="ARBA" id="ARBA00022729"/>
    </source>
</evidence>
<dbReference type="FunFam" id="3.40.50.410:FF:000013">
    <property type="entry name" value="inter-alpha-trypsin inhibitor heavy chain H2"/>
    <property type="match status" value="1"/>
</dbReference>
<keyword evidence="7" id="KW-0325">Glycoprotein</keyword>
<feature type="domain" description="VIT" evidence="10">
    <location>
        <begin position="14"/>
        <end position="143"/>
    </location>
</feature>
<sequence length="845" mass="94809">MEQRFFALCLVFSLLTGLAEPAIPENGIEIYSMHVDCKVTSRFAHTVITSKVVNRAEESKEAVFEVELPKTAFITNFSMTIDGKTYPGIIKEKKSAQEQYDAAVSRGQSAGLVKSTGRKLEEFQVKVNVAAAAKVTFELIYEELLKRKLGKYELLIKVKPKQLVNHFQIDAHIFEPQGISFLETESTFMTNELNDALTKVQNETKAHVSFKPTLTQQRKSPELEETLLDGDFLIRYDVKRSATAGDIQIVNGYFVHYFAPDQMPTLPKNIIFVIDKSGSMIGKKIQQTIEALQKILEDLNPEDHFNLVVFSGEISEWQSSLLKATEENVELAKQYVRTIMAQGGTDINGALLTAINSLDRATSAELLPEQSISMIVLLTDGQPTVGETNVNSIQTNIKKANDGNYFLYCLGFGFDVSYTFLEKLALENRGIARRIYEDSDAALQLQDFYQEVATPILKEIVMKYPDNAVLEITQNNFKVLFDGSEIVVAGKLSNEVDVLPVEIKAQALSSYLTLKEDANVTEKEQVFQHRKYIFGDFIERLWAYLTIKQLLEKFVSAKEQEQKTLETKALNLSLKFNFVTPLTSMVVTKPEAEEVANKPTEADNEKLGRHGILAHPGSRVVSGSSGSSYPFIGRDMMGQLGMPGLSSMDTFHFRGIPVAASIERDNPPLLTLHREGIQVTGKLGNRRQFEQFEIAYQKPEVQISISNNEIVIVEKGNGTVLPLTVTLPWTLTTSFPARGVNIRVEKEKSVLLSGMDDMSMKISYVKTSEHFLGLYITDGHFSEQVTGVLGQFYFNTYFGKTSNVSLRKSINVQGRRYRASRQNKKDYRTESSADVVSCWTLDLRP</sequence>
<evidence type="ECO:0000259" key="9">
    <source>
        <dbReference type="PROSITE" id="PS50234"/>
    </source>
</evidence>
<dbReference type="Gene3D" id="3.40.50.410">
    <property type="entry name" value="von Willebrand factor, type A domain"/>
    <property type="match status" value="1"/>
</dbReference>
<keyword evidence="4" id="KW-0646">Protease inhibitor</keyword>
<dbReference type="GO" id="GO:0005576">
    <property type="term" value="C:extracellular region"/>
    <property type="evidence" value="ECO:0007669"/>
    <property type="project" value="UniProtKB-SubCell"/>
</dbReference>
<evidence type="ECO:0000313" key="12">
    <source>
        <dbReference type="Proteomes" id="UP000001646"/>
    </source>
</evidence>
<protein>
    <submittedName>
        <fullName evidence="11">Inter-alpha-trypsin inhibitor heavy chain 4</fullName>
    </submittedName>
</protein>
<evidence type="ECO:0000256" key="1">
    <source>
        <dbReference type="ARBA" id="ARBA00004613"/>
    </source>
</evidence>
<evidence type="ECO:0000256" key="4">
    <source>
        <dbReference type="ARBA" id="ARBA00022690"/>
    </source>
</evidence>
<dbReference type="InterPro" id="IPR050934">
    <property type="entry name" value="ITIH"/>
</dbReference>
<evidence type="ECO:0000256" key="3">
    <source>
        <dbReference type="ARBA" id="ARBA00022525"/>
    </source>
</evidence>
<dbReference type="PROSITE" id="PS51468">
    <property type="entry name" value="VIT"/>
    <property type="match status" value="1"/>
</dbReference>
<dbReference type="PANTHER" id="PTHR10338">
    <property type="entry name" value="INTER-ALPHA-TRYPSIN INHIBITOR HEAVY CHAIN FAMILY MEMBER"/>
    <property type="match status" value="1"/>
</dbReference>
<dbReference type="GO" id="GO:0004867">
    <property type="term" value="F:serine-type endopeptidase inhibitor activity"/>
    <property type="evidence" value="ECO:0007669"/>
    <property type="project" value="UniProtKB-KW"/>
</dbReference>
<evidence type="ECO:0000256" key="7">
    <source>
        <dbReference type="ARBA" id="ARBA00023180"/>
    </source>
</evidence>
<dbReference type="CDD" id="cd01461">
    <property type="entry name" value="vWA_interalpha_trypsin_inhibitor"/>
    <property type="match status" value="1"/>
</dbReference>